<keyword evidence="4" id="KW-1185">Reference proteome</keyword>
<dbReference type="RefSeq" id="WP_146949474.1">
    <property type="nucleotide sequence ID" value="NZ_VOQF01000008.1"/>
</dbReference>
<dbReference type="NCBIfam" id="NF002805">
    <property type="entry name" value="PRK02947.1"/>
    <property type="match status" value="1"/>
</dbReference>
<dbReference type="PANTHER" id="PTHR30390">
    <property type="entry name" value="SEDOHEPTULOSE 7-PHOSPHATE ISOMERASE / DNAA INITIATOR-ASSOCIATING FACTOR FOR REPLICATION INITIATION"/>
    <property type="match status" value="1"/>
</dbReference>
<dbReference type="HAMAP" id="MF_01240">
    <property type="entry name" value="UPF0309"/>
    <property type="match status" value="1"/>
</dbReference>
<reference evidence="3 4" key="1">
    <citation type="journal article" date="2005" name="Int. J. Syst. Evol. Microbiol.">
        <title>Bacillus litoralis sp. nov., isolated from a tidal flat of the Yellow Sea in Korea.</title>
        <authorList>
            <person name="Yoon J.H."/>
            <person name="Oh T.K."/>
        </authorList>
    </citation>
    <scope>NUCLEOTIDE SEQUENCE [LARGE SCALE GENOMIC DNA]</scope>
    <source>
        <strain evidence="3 4">SW-211</strain>
    </source>
</reference>
<name>A0A5C6VVW8_9BACI</name>
<evidence type="ECO:0000313" key="3">
    <source>
        <dbReference type="EMBL" id="TXC89676.1"/>
    </source>
</evidence>
<gene>
    <name evidence="3" type="ORF">FS935_15000</name>
</gene>
<dbReference type="Pfam" id="PF13580">
    <property type="entry name" value="SIS_2"/>
    <property type="match status" value="1"/>
</dbReference>
<dbReference type="Gene3D" id="3.40.50.10490">
    <property type="entry name" value="Glucose-6-phosphate isomerase like protein, domain 1"/>
    <property type="match status" value="1"/>
</dbReference>
<dbReference type="InterPro" id="IPR050099">
    <property type="entry name" value="SIS_GmhA/DiaA_subfam"/>
</dbReference>
<proteinExistence type="inferred from homology"/>
<evidence type="ECO:0000313" key="4">
    <source>
        <dbReference type="Proteomes" id="UP000321363"/>
    </source>
</evidence>
<dbReference type="GO" id="GO:0097367">
    <property type="term" value="F:carbohydrate derivative binding"/>
    <property type="evidence" value="ECO:0007669"/>
    <property type="project" value="InterPro"/>
</dbReference>
<comment type="caution">
    <text evidence="3">The sequence shown here is derived from an EMBL/GenBank/DDBJ whole genome shotgun (WGS) entry which is preliminary data.</text>
</comment>
<evidence type="ECO:0000256" key="1">
    <source>
        <dbReference type="HAMAP-Rule" id="MF_01240"/>
    </source>
</evidence>
<dbReference type="InterPro" id="IPR046348">
    <property type="entry name" value="SIS_dom_sf"/>
</dbReference>
<comment type="similarity">
    <text evidence="1">Belongs to the UPF0309 family.</text>
</comment>
<dbReference type="InterPro" id="IPR001347">
    <property type="entry name" value="SIS_dom"/>
</dbReference>
<dbReference type="InterPro" id="IPR022951">
    <property type="entry name" value="UPF0309"/>
</dbReference>
<protein>
    <recommendedName>
        <fullName evidence="1">UPF0309 protein FS935_15000</fullName>
    </recommendedName>
</protein>
<sequence length="250" mass="27760">MLTAYFEEIQQKLKFVLKHEKEKMEFVADKVVETIQNDGIIQLFGCGHSHILTEEVFYRAGGLAPIKPILIEPLMLHEGAIKSSQLERQNDYAEEFIKKQDIQKHDLVIVISTSGLNPVPIDVAIHAKKTGAYIVGLSSFEYHKSQSSRHKSGQYLADVVDLPLNNHSKLGDGALHYKDFEVAFGPTSTVIGAAILNGILAEAIKLMINSGMKPPVFISGNVAGADDHNKTLLSKYSHRIDLLRFNNKIL</sequence>
<dbReference type="OrthoDB" id="9805185at2"/>
<feature type="domain" description="SIS" evidence="2">
    <location>
        <begin position="31"/>
        <end position="214"/>
    </location>
</feature>
<dbReference type="SUPFAM" id="SSF53697">
    <property type="entry name" value="SIS domain"/>
    <property type="match status" value="1"/>
</dbReference>
<dbReference type="InterPro" id="IPR035472">
    <property type="entry name" value="RpiR-like_SIS"/>
</dbReference>
<dbReference type="PANTHER" id="PTHR30390:SF7">
    <property type="entry name" value="PHOSPHOHEPTOSE ISOMERASE"/>
    <property type="match status" value="1"/>
</dbReference>
<dbReference type="PROSITE" id="PS51464">
    <property type="entry name" value="SIS"/>
    <property type="match status" value="1"/>
</dbReference>
<dbReference type="AlphaFoldDB" id="A0A5C6VVW8"/>
<organism evidence="3 4">
    <name type="scientific">Metabacillus litoralis</name>
    <dbReference type="NCBI Taxonomy" id="152268"/>
    <lineage>
        <taxon>Bacteria</taxon>
        <taxon>Bacillati</taxon>
        <taxon>Bacillota</taxon>
        <taxon>Bacilli</taxon>
        <taxon>Bacillales</taxon>
        <taxon>Bacillaceae</taxon>
        <taxon>Metabacillus</taxon>
    </lineage>
</organism>
<evidence type="ECO:0000259" key="2">
    <source>
        <dbReference type="PROSITE" id="PS51464"/>
    </source>
</evidence>
<dbReference type="GO" id="GO:1901135">
    <property type="term" value="P:carbohydrate derivative metabolic process"/>
    <property type="evidence" value="ECO:0007669"/>
    <property type="project" value="InterPro"/>
</dbReference>
<dbReference type="CDD" id="cd05013">
    <property type="entry name" value="SIS_RpiR"/>
    <property type="match status" value="1"/>
</dbReference>
<dbReference type="Proteomes" id="UP000321363">
    <property type="component" value="Unassembled WGS sequence"/>
</dbReference>
<dbReference type="EMBL" id="VOQF01000008">
    <property type="protein sequence ID" value="TXC89676.1"/>
    <property type="molecule type" value="Genomic_DNA"/>
</dbReference>
<accession>A0A5C6VVW8</accession>